<sequence>MRAIPPFLCGAVLSALLALPLAAQEAGVSPTSVPPPVTVPSIPATAPATESATPPVTESAQSPGSALSAAAPDLTRDDLEAWLDGFFPYALASGDIAGAVVVVVKDGEVLLQKGYGYADLAERLPVDPEDTLFRPGSVSKLLTWTAVMQQVEAGRIDLDADVNQYLDFSIPERDGKPLTMRQILTHTGGFEEALRGLIFSDEGALAPLGETLKRWTPDRIHVPGTTPAYSNYATALAGYIVERVSGQDFNDYIDQHILAPLGMRSSSFRQPLPDDLAKRMSKGYARLSDGKEKPYELINLYPAGSLASSGSDMAKFMLAHLNKGEHDGARILSAETADAMHRTGQATVGPLNRMMLGFYETSLNGHFSIAHGGDTQWFHSDLRLFPDDGVGIFVSMNSAGREGANLHLRTQLAANFVQRYLPGPFPQGSGIGEEAAKAQNARIAGAYDSSRRPQNNVMGILSLLGQAKVIPNEDGTISVSMWPAPSGTPKKWQPIGEWLWQDPSTGERLAAEVEDGEVKRFSMEFIASIMVFERLSAWRASAPLLLALSFAAVLLTTLAWPVSALVRRHYKVPYALAGADAKAHRAARWGSLLATLGIGGGIGLVLWMMSSLENLTGMDGVVTAVRLFVGVALIVGAALTLWSAWQVLRSRRRWFAKLWSVVLALAGLYLLWIGFAYHLIGFGANF</sequence>
<feature type="transmembrane region" description="Helical" evidence="2">
    <location>
        <begin position="587"/>
        <end position="609"/>
    </location>
</feature>
<dbReference type="PATRIC" id="fig|314722.6.peg.1091"/>
<dbReference type="AlphaFoldDB" id="A0A0E3Z0X3"/>
<feature type="signal peptide" evidence="3">
    <location>
        <begin position="1"/>
        <end position="25"/>
    </location>
</feature>
<dbReference type="SUPFAM" id="SSF56601">
    <property type="entry name" value="beta-lactamase/transpeptidase-like"/>
    <property type="match status" value="1"/>
</dbReference>
<feature type="compositionally biased region" description="Low complexity" evidence="1">
    <location>
        <begin position="39"/>
        <end position="57"/>
    </location>
</feature>
<keyword evidence="2" id="KW-0812">Transmembrane</keyword>
<dbReference type="Proteomes" id="UP000033067">
    <property type="component" value="Chromosome"/>
</dbReference>
<evidence type="ECO:0000256" key="3">
    <source>
        <dbReference type="SAM" id="SignalP"/>
    </source>
</evidence>
<keyword evidence="6" id="KW-1185">Reference proteome</keyword>
<dbReference type="InterPro" id="IPR050491">
    <property type="entry name" value="AmpC-like"/>
</dbReference>
<feature type="region of interest" description="Disordered" evidence="1">
    <location>
        <begin position="39"/>
        <end position="69"/>
    </location>
</feature>
<evidence type="ECO:0000259" key="4">
    <source>
        <dbReference type="Pfam" id="PF00144"/>
    </source>
</evidence>
<keyword evidence="2" id="KW-0472">Membrane</keyword>
<dbReference type="InterPro" id="IPR012338">
    <property type="entry name" value="Beta-lactam/transpept-like"/>
</dbReference>
<dbReference type="KEGG" id="psuw:WQ53_05185"/>
<dbReference type="PANTHER" id="PTHR46825:SF9">
    <property type="entry name" value="BETA-LACTAMASE-RELATED DOMAIN-CONTAINING PROTEIN"/>
    <property type="match status" value="1"/>
</dbReference>
<feature type="transmembrane region" description="Helical" evidence="2">
    <location>
        <begin position="654"/>
        <end position="680"/>
    </location>
</feature>
<keyword evidence="3" id="KW-0732">Signal</keyword>
<evidence type="ECO:0000256" key="1">
    <source>
        <dbReference type="SAM" id="MobiDB-lite"/>
    </source>
</evidence>
<keyword evidence="2" id="KW-1133">Transmembrane helix</keyword>
<feature type="transmembrane region" description="Helical" evidence="2">
    <location>
        <begin position="621"/>
        <end position="642"/>
    </location>
</feature>
<organism evidence="5 6">
    <name type="scientific">Pseudoxanthomonas suwonensis</name>
    <dbReference type="NCBI Taxonomy" id="314722"/>
    <lineage>
        <taxon>Bacteria</taxon>
        <taxon>Pseudomonadati</taxon>
        <taxon>Pseudomonadota</taxon>
        <taxon>Gammaproteobacteria</taxon>
        <taxon>Lysobacterales</taxon>
        <taxon>Lysobacteraceae</taxon>
        <taxon>Pseudoxanthomonas</taxon>
    </lineage>
</organism>
<reference evidence="5 6" key="1">
    <citation type="journal article" date="2015" name="Genome Announc.">
        <title>Complete Genome Sequence of Pseudoxanthomonas suwonensis Strain J1, a Cellulose-Degrading Bacterium Isolated from Leaf- and Wood-Enriched Soil.</title>
        <authorList>
            <person name="Hou L."/>
            <person name="Jiang J."/>
            <person name="Xu Z."/>
            <person name="Zhou Y."/>
            <person name="Leung F.C."/>
        </authorList>
    </citation>
    <scope>NUCLEOTIDE SEQUENCE [LARGE SCALE GENOMIC DNA]</scope>
    <source>
        <strain evidence="5 6">J1</strain>
    </source>
</reference>
<proteinExistence type="predicted"/>
<protein>
    <recommendedName>
        <fullName evidence="4">Beta-lactamase-related domain-containing protein</fullName>
    </recommendedName>
</protein>
<evidence type="ECO:0000313" key="6">
    <source>
        <dbReference type="Proteomes" id="UP000033067"/>
    </source>
</evidence>
<dbReference type="InterPro" id="IPR001466">
    <property type="entry name" value="Beta-lactam-related"/>
</dbReference>
<dbReference type="Pfam" id="PF00144">
    <property type="entry name" value="Beta-lactamase"/>
    <property type="match status" value="1"/>
</dbReference>
<name>A0A0E3Z0X3_9GAMM</name>
<feature type="transmembrane region" description="Helical" evidence="2">
    <location>
        <begin position="544"/>
        <end position="566"/>
    </location>
</feature>
<dbReference type="EMBL" id="CP011144">
    <property type="protein sequence ID" value="AKC86259.1"/>
    <property type="molecule type" value="Genomic_DNA"/>
</dbReference>
<feature type="chain" id="PRO_5002416139" description="Beta-lactamase-related domain-containing protein" evidence="3">
    <location>
        <begin position="26"/>
        <end position="686"/>
    </location>
</feature>
<gene>
    <name evidence="5" type="ORF">WQ53_05185</name>
</gene>
<dbReference type="Gene3D" id="3.40.710.10">
    <property type="entry name" value="DD-peptidase/beta-lactamase superfamily"/>
    <property type="match status" value="1"/>
</dbReference>
<dbReference type="PANTHER" id="PTHR46825">
    <property type="entry name" value="D-ALANYL-D-ALANINE-CARBOXYPEPTIDASE/ENDOPEPTIDASE AMPH"/>
    <property type="match status" value="1"/>
</dbReference>
<evidence type="ECO:0000256" key="2">
    <source>
        <dbReference type="SAM" id="Phobius"/>
    </source>
</evidence>
<feature type="domain" description="Beta-lactamase-related" evidence="4">
    <location>
        <begin position="90"/>
        <end position="405"/>
    </location>
</feature>
<accession>A0A0E3Z0X3</accession>
<evidence type="ECO:0000313" key="5">
    <source>
        <dbReference type="EMBL" id="AKC86259.1"/>
    </source>
</evidence>